<keyword evidence="5" id="KW-1185">Reference proteome</keyword>
<feature type="compositionally biased region" description="Basic and acidic residues" evidence="2">
    <location>
        <begin position="8"/>
        <end position="17"/>
    </location>
</feature>
<evidence type="ECO:0000313" key="4">
    <source>
        <dbReference type="EMBL" id="QIW96755.1"/>
    </source>
</evidence>
<feature type="compositionally biased region" description="Polar residues" evidence="2">
    <location>
        <begin position="21"/>
        <end position="39"/>
    </location>
</feature>
<proteinExistence type="predicted"/>
<dbReference type="SUPFAM" id="SSF52540">
    <property type="entry name" value="P-loop containing nucleoside triphosphate hydrolases"/>
    <property type="match status" value="1"/>
</dbReference>
<gene>
    <name evidence="4" type="ORF">AMS68_002273</name>
</gene>
<accession>A0A6H0XPZ1</accession>
<reference evidence="4 5" key="1">
    <citation type="journal article" date="2016" name="Sci. Rep.">
        <title>Peltaster fructicola genome reveals evolution from an invasive phytopathogen to an ectophytic parasite.</title>
        <authorList>
            <person name="Xu C."/>
            <person name="Chen H."/>
            <person name="Gleason M.L."/>
            <person name="Xu J.R."/>
            <person name="Liu H."/>
            <person name="Zhang R."/>
            <person name="Sun G."/>
        </authorList>
    </citation>
    <scope>NUCLEOTIDE SEQUENCE [LARGE SCALE GENOMIC DNA]</scope>
    <source>
        <strain evidence="4 5">LNHT1506</strain>
    </source>
</reference>
<dbReference type="PANTHER" id="PTHR10039:SF16">
    <property type="entry name" value="GPI INOSITOL-DEACYLASE"/>
    <property type="match status" value="1"/>
</dbReference>
<sequence length="379" mass="43305">MNNTPSSDKTDGSHLEHTGSGPLNTNLGAGGQENYTISGGSHNQQIIATHVNIDSRHREIQKEIADWLSPSDPWTNHSTARRQHEAGTGEWLLRSPQYKRWKSDVVSHSWLYGKPGCGKTVLCSTVIEDLRQQCRENTNIGLAVFYFSFTDEKKQNYDSLLRSLVAQLASKEPASSALRQAYEKPYRTIPTTEVLEQILNLSLEPYSRVFIAIDALDECPGAGNARKDVLDALERFITQTPKLRLFMTSRDLSDIRLMMQDLEVQQIAAATLAVDKDIRRYLCMQLQGDRRLARFKPDLKMEIERTISSKADGMFRWAFLQLEELKKLKVLQPSFVRKALNNMPLTLDDTYERILRSIEPDYQGHAMKLLRWLTYAKDL</sequence>
<feature type="region of interest" description="Disordered" evidence="2">
    <location>
        <begin position="1"/>
        <end position="39"/>
    </location>
</feature>
<dbReference type="InterPro" id="IPR056884">
    <property type="entry name" value="NPHP3-like_N"/>
</dbReference>
<dbReference type="PANTHER" id="PTHR10039">
    <property type="entry name" value="AMELOGENIN"/>
    <property type="match status" value="1"/>
</dbReference>
<dbReference type="Gene3D" id="3.40.50.300">
    <property type="entry name" value="P-loop containing nucleotide triphosphate hydrolases"/>
    <property type="match status" value="1"/>
</dbReference>
<dbReference type="Proteomes" id="UP000503462">
    <property type="component" value="Chromosome 2"/>
</dbReference>
<keyword evidence="1" id="KW-0677">Repeat</keyword>
<evidence type="ECO:0000313" key="5">
    <source>
        <dbReference type="Proteomes" id="UP000503462"/>
    </source>
</evidence>
<dbReference type="Pfam" id="PF24883">
    <property type="entry name" value="NPHP3_N"/>
    <property type="match status" value="1"/>
</dbReference>
<evidence type="ECO:0000256" key="1">
    <source>
        <dbReference type="ARBA" id="ARBA00022737"/>
    </source>
</evidence>
<evidence type="ECO:0000259" key="3">
    <source>
        <dbReference type="PROSITE" id="PS50837"/>
    </source>
</evidence>
<dbReference type="InterPro" id="IPR027417">
    <property type="entry name" value="P-loop_NTPase"/>
</dbReference>
<name>A0A6H0XPZ1_9PEZI</name>
<dbReference type="EMBL" id="CP051140">
    <property type="protein sequence ID" value="QIW96755.1"/>
    <property type="molecule type" value="Genomic_DNA"/>
</dbReference>
<evidence type="ECO:0000256" key="2">
    <source>
        <dbReference type="SAM" id="MobiDB-lite"/>
    </source>
</evidence>
<dbReference type="OrthoDB" id="1577640at2759"/>
<dbReference type="PROSITE" id="PS50837">
    <property type="entry name" value="NACHT"/>
    <property type="match status" value="1"/>
</dbReference>
<feature type="domain" description="NACHT" evidence="3">
    <location>
        <begin position="107"/>
        <end position="250"/>
    </location>
</feature>
<dbReference type="AlphaFoldDB" id="A0A6H0XPZ1"/>
<protein>
    <recommendedName>
        <fullName evidence="3">NACHT domain-containing protein</fullName>
    </recommendedName>
</protein>
<organism evidence="4 5">
    <name type="scientific">Peltaster fructicola</name>
    <dbReference type="NCBI Taxonomy" id="286661"/>
    <lineage>
        <taxon>Eukaryota</taxon>
        <taxon>Fungi</taxon>
        <taxon>Dikarya</taxon>
        <taxon>Ascomycota</taxon>
        <taxon>Pezizomycotina</taxon>
        <taxon>Dothideomycetes</taxon>
        <taxon>Dothideomycetes incertae sedis</taxon>
        <taxon>Peltaster</taxon>
    </lineage>
</organism>
<dbReference type="InterPro" id="IPR007111">
    <property type="entry name" value="NACHT_NTPase"/>
</dbReference>